<dbReference type="EMBL" id="MPGR01000001">
    <property type="protein sequence ID" value="OKB73926.1"/>
    <property type="molecule type" value="Genomic_DNA"/>
</dbReference>
<accession>A0AAP7PBS2</accession>
<proteinExistence type="predicted"/>
<keyword evidence="2" id="KW-0800">Toxin</keyword>
<sequence>MGLISDIGSQVADIARTQGELNALKAAQDKYGPVPEDATEEQRQAYLAKLRDTQAYRDEMAKYGTGSEIQRGIRAALQGLAGGNLAGALAGASAPELAHLLKSTEKDPAVNAIAHAILGGAVAAMQGNNVAAGAAGAATGELAARAIAGMLYPGVKLSDLSEEQKQTISTLATVSAGLAGGLTGNSTASAAVGAQSGKNAVENNLLGGSEWLQTEKAREHGADVLSCSDNPSGEACKAGTG</sequence>
<dbReference type="GO" id="GO:0090729">
    <property type="term" value="F:toxin activity"/>
    <property type="evidence" value="ECO:0007669"/>
    <property type="project" value="UniProtKB-KW"/>
</dbReference>
<name>A0AAP7PBS2_ECOLX</name>
<evidence type="ECO:0000256" key="4">
    <source>
        <dbReference type="ARBA" id="ARBA00023026"/>
    </source>
</evidence>
<evidence type="ECO:0000256" key="2">
    <source>
        <dbReference type="ARBA" id="ARBA00022656"/>
    </source>
</evidence>
<evidence type="ECO:0000256" key="1">
    <source>
        <dbReference type="ARBA" id="ARBA00004219"/>
    </source>
</evidence>
<organism evidence="6 7">
    <name type="scientific">Escherichia coli</name>
    <dbReference type="NCBI Taxonomy" id="562"/>
    <lineage>
        <taxon>Bacteria</taxon>
        <taxon>Pseudomonadati</taxon>
        <taxon>Pseudomonadota</taxon>
        <taxon>Gammaproteobacteria</taxon>
        <taxon>Enterobacterales</taxon>
        <taxon>Enterobacteriaceae</taxon>
        <taxon>Escherichia</taxon>
    </lineage>
</organism>
<dbReference type="AlphaFoldDB" id="A0AAP7PBS2"/>
<dbReference type="Proteomes" id="UP000186595">
    <property type="component" value="Unassembled WGS sequence"/>
</dbReference>
<evidence type="ECO:0000256" key="3">
    <source>
        <dbReference type="ARBA" id="ARBA00022913"/>
    </source>
</evidence>
<gene>
    <name evidence="6" type="ORF">BMT50_14625</name>
</gene>
<keyword evidence="3" id="KW-1266">Target cell cytoplasm</keyword>
<feature type="domain" description="VENN motif-containing" evidence="5">
    <location>
        <begin position="158"/>
        <end position="207"/>
    </location>
</feature>
<reference evidence="6 7" key="1">
    <citation type="submission" date="2016-11" db="EMBL/GenBank/DDBJ databases">
        <title>Draft genome sequences of five Shigatoxin-producing Escherichia coli isolates harboring the new recently described Subtilase cytotoxin allelic variant subAB2-3.</title>
        <authorList>
            <person name="Tasara T."/>
            <person name="Fierz L."/>
            <person name="Klumpp J."/>
            <person name="Schmidt H."/>
            <person name="Stephan R."/>
        </authorList>
    </citation>
    <scope>NUCLEOTIDE SEQUENCE [LARGE SCALE GENOMIC DNA]</scope>
    <source>
        <strain evidence="6 7">453</strain>
    </source>
</reference>
<protein>
    <recommendedName>
        <fullName evidence="5">VENN motif-containing domain-containing protein</fullName>
    </recommendedName>
</protein>
<evidence type="ECO:0000259" key="5">
    <source>
        <dbReference type="Pfam" id="PF04829"/>
    </source>
</evidence>
<comment type="subcellular location">
    <subcellularLocation>
        <location evidence="1">Target cell</location>
        <location evidence="1">Target cell cytoplasm</location>
    </subcellularLocation>
</comment>
<keyword evidence="4" id="KW-0843">Virulence</keyword>
<comment type="caution">
    <text evidence="6">The sequence shown here is derived from an EMBL/GenBank/DDBJ whole genome shotgun (WGS) entry which is preliminary data.</text>
</comment>
<dbReference type="InterPro" id="IPR006914">
    <property type="entry name" value="VENN_dom"/>
</dbReference>
<dbReference type="Pfam" id="PF04829">
    <property type="entry name" value="PT-VENN"/>
    <property type="match status" value="1"/>
</dbReference>
<evidence type="ECO:0000313" key="6">
    <source>
        <dbReference type="EMBL" id="OKB73926.1"/>
    </source>
</evidence>
<evidence type="ECO:0000313" key="7">
    <source>
        <dbReference type="Proteomes" id="UP000186595"/>
    </source>
</evidence>